<comment type="caution">
    <text evidence="2">The sequence shown here is derived from an EMBL/GenBank/DDBJ whole genome shotgun (WGS) entry which is preliminary data.</text>
</comment>
<feature type="compositionally biased region" description="Basic and acidic residues" evidence="1">
    <location>
        <begin position="299"/>
        <end position="310"/>
    </location>
</feature>
<protein>
    <submittedName>
        <fullName evidence="2">Uncharacterized protein</fullName>
    </submittedName>
</protein>
<gene>
    <name evidence="2" type="ORF">LTR32_000969</name>
</gene>
<name>A0ABR0LFV4_9PEZI</name>
<keyword evidence="3" id="KW-1185">Reference proteome</keyword>
<sequence>MHGSQAVSAADVASLGSTEQAESDANRRLPLLRTQSSPSQSGITFTLSGSLYGTPPVREDGEECFERRRHAVLAASHLASYGDDTSSENEDIPLQSSEANIEEAVATSIEHQETSSPDQQGTGSGTNGTYRVSGERRPEDSVVEVDHVETIANKAGEAEEKGQSVNAFEEYDRAECNEQAEQAEHTLQAATGREKHSRDNIGADEGAEGDAEADGNALPRAAAEESGRAGTEKDCTSQTPAPERHYTSSGSTRVSDRVMLPSQSGTALTGETPSPDAHIVPRQKATGSAGSAEPETEKEEGMIAKADPRTLRKNLNGRRA</sequence>
<proteinExistence type="predicted"/>
<dbReference type="Proteomes" id="UP001308179">
    <property type="component" value="Unassembled WGS sequence"/>
</dbReference>
<feature type="compositionally biased region" description="Polar residues" evidence="1">
    <location>
        <begin position="33"/>
        <end position="51"/>
    </location>
</feature>
<feature type="compositionally biased region" description="Basic and acidic residues" evidence="1">
    <location>
        <begin position="192"/>
        <end position="201"/>
    </location>
</feature>
<feature type="compositionally biased region" description="Basic residues" evidence="1">
    <location>
        <begin position="311"/>
        <end position="320"/>
    </location>
</feature>
<dbReference type="EMBL" id="JAVRRR010000033">
    <property type="protein sequence ID" value="KAK5147594.1"/>
    <property type="molecule type" value="Genomic_DNA"/>
</dbReference>
<evidence type="ECO:0000256" key="1">
    <source>
        <dbReference type="SAM" id="MobiDB-lite"/>
    </source>
</evidence>
<evidence type="ECO:0000313" key="3">
    <source>
        <dbReference type="Proteomes" id="UP001308179"/>
    </source>
</evidence>
<feature type="compositionally biased region" description="Basic and acidic residues" evidence="1">
    <location>
        <begin position="222"/>
        <end position="235"/>
    </location>
</feature>
<feature type="compositionally biased region" description="Basic and acidic residues" evidence="1">
    <location>
        <begin position="133"/>
        <end position="149"/>
    </location>
</feature>
<feature type="region of interest" description="Disordered" evidence="1">
    <location>
        <begin position="79"/>
        <end position="320"/>
    </location>
</feature>
<feature type="compositionally biased region" description="Polar residues" evidence="1">
    <location>
        <begin position="261"/>
        <end position="272"/>
    </location>
</feature>
<reference evidence="2 3" key="1">
    <citation type="submission" date="2023-08" db="EMBL/GenBank/DDBJ databases">
        <title>Black Yeasts Isolated from many extreme environments.</title>
        <authorList>
            <person name="Coleine C."/>
            <person name="Stajich J.E."/>
            <person name="Selbmann L."/>
        </authorList>
    </citation>
    <scope>NUCLEOTIDE SEQUENCE [LARGE SCALE GENOMIC DNA]</scope>
    <source>
        <strain evidence="2 3">CCFEE 5386</strain>
    </source>
</reference>
<accession>A0ABR0LFV4</accession>
<organism evidence="2 3">
    <name type="scientific">Rachicladosporium monterosium</name>
    <dbReference type="NCBI Taxonomy" id="1507873"/>
    <lineage>
        <taxon>Eukaryota</taxon>
        <taxon>Fungi</taxon>
        <taxon>Dikarya</taxon>
        <taxon>Ascomycota</taxon>
        <taxon>Pezizomycotina</taxon>
        <taxon>Dothideomycetes</taxon>
        <taxon>Dothideomycetidae</taxon>
        <taxon>Cladosporiales</taxon>
        <taxon>Cladosporiaceae</taxon>
        <taxon>Rachicladosporium</taxon>
    </lineage>
</organism>
<evidence type="ECO:0000313" key="2">
    <source>
        <dbReference type="EMBL" id="KAK5147594.1"/>
    </source>
</evidence>
<feature type="region of interest" description="Disordered" evidence="1">
    <location>
        <begin position="1"/>
        <end position="64"/>
    </location>
</feature>